<evidence type="ECO:0000256" key="8">
    <source>
        <dbReference type="RuleBase" id="RU365088"/>
    </source>
</evidence>
<feature type="transmembrane region" description="Helical" evidence="8">
    <location>
        <begin position="395"/>
        <end position="416"/>
    </location>
</feature>
<dbReference type="OrthoDB" id="9800416at2"/>
<evidence type="ECO:0000256" key="1">
    <source>
        <dbReference type="ARBA" id="ARBA00004651"/>
    </source>
</evidence>
<feature type="region of interest" description="Disordered" evidence="9">
    <location>
        <begin position="1"/>
        <end position="27"/>
    </location>
</feature>
<dbReference type="AlphaFoldDB" id="A0A1G7WJ31"/>
<dbReference type="Pfam" id="PF07690">
    <property type="entry name" value="MFS_1"/>
    <property type="match status" value="1"/>
</dbReference>
<sequence>MPHVPTPPDAAAIDPTPPAPTAPAPAAPSPGLGRSLLLILAAFTAAGPLSMQIFLPALPAIQSGFQVDPAASQLLISLAMAAFGVAQLAYGPLSDRFGRRPVLIFGLVLFLVGSAMCLLAPSLPLLVVGRIVQAAGSAAGMVLPRAIIRDLCDRAQAAHGIARLTTIMVIAPMLAPLAGAALSDLIHWRAIFLVITAFAGLTVWLALYRLTESNHQRSPLPGPMGMVDSYRGLLRQPLFVAYAGFAASTMGMFFVFMSAAPYLAIQVMGISATQYGLWFAAVSALYIVGNLSTSRIAHHIGLEGTLALGAAIALAGGLLLVVSCALAPWTPLTILGPALLMGLGNGIGLPQAQAGAVSVDPKRAGAASGLAGFTQMIAGAILAQTVGLLEDGTPWPMALLMLLTALSALLNAGLALRANKGASP</sequence>
<dbReference type="STRING" id="83401.SAMN05421742_102215"/>
<comment type="similarity">
    <text evidence="2 8">Belongs to the major facilitator superfamily. Bcr/CmlA family.</text>
</comment>
<accession>A0A1G7WJ31</accession>
<dbReference type="GO" id="GO:0005886">
    <property type="term" value="C:plasma membrane"/>
    <property type="evidence" value="ECO:0007669"/>
    <property type="project" value="UniProtKB-SubCell"/>
</dbReference>
<organism evidence="11 12">
    <name type="scientific">Roseospirillum parvum</name>
    <dbReference type="NCBI Taxonomy" id="83401"/>
    <lineage>
        <taxon>Bacteria</taxon>
        <taxon>Pseudomonadati</taxon>
        <taxon>Pseudomonadota</taxon>
        <taxon>Alphaproteobacteria</taxon>
        <taxon>Rhodospirillales</taxon>
        <taxon>Rhodospirillaceae</taxon>
        <taxon>Roseospirillum</taxon>
    </lineage>
</organism>
<feature type="transmembrane region" description="Helical" evidence="8">
    <location>
        <begin position="188"/>
        <end position="208"/>
    </location>
</feature>
<dbReference type="Gene3D" id="1.20.1720.10">
    <property type="entry name" value="Multidrug resistance protein D"/>
    <property type="match status" value="1"/>
</dbReference>
<feature type="transmembrane region" description="Helical" evidence="8">
    <location>
        <begin position="239"/>
        <end position="263"/>
    </location>
</feature>
<protein>
    <recommendedName>
        <fullName evidence="8">Bcr/CflA family efflux transporter</fullName>
    </recommendedName>
</protein>
<dbReference type="InterPro" id="IPR004812">
    <property type="entry name" value="Efflux_drug-R_Bcr/CmlA"/>
</dbReference>
<keyword evidence="7 8" id="KW-0472">Membrane</keyword>
<keyword evidence="12" id="KW-1185">Reference proteome</keyword>
<evidence type="ECO:0000256" key="5">
    <source>
        <dbReference type="ARBA" id="ARBA00022692"/>
    </source>
</evidence>
<dbReference type="PANTHER" id="PTHR43124">
    <property type="entry name" value="PURINE EFFLUX PUMP PBUE"/>
    <property type="match status" value="1"/>
</dbReference>
<name>A0A1G7WJ31_9PROT</name>
<dbReference type="InterPro" id="IPR011701">
    <property type="entry name" value="MFS"/>
</dbReference>
<feature type="transmembrane region" description="Helical" evidence="8">
    <location>
        <begin position="275"/>
        <end position="293"/>
    </location>
</feature>
<feature type="transmembrane region" description="Helical" evidence="8">
    <location>
        <begin position="36"/>
        <end position="58"/>
    </location>
</feature>
<evidence type="ECO:0000259" key="10">
    <source>
        <dbReference type="PROSITE" id="PS50850"/>
    </source>
</evidence>
<comment type="subcellular location">
    <subcellularLocation>
        <location evidence="8">Cell inner membrane</location>
        <topology evidence="8">Multi-pass membrane protein</topology>
    </subcellularLocation>
    <subcellularLocation>
        <location evidence="1">Cell membrane</location>
        <topology evidence="1">Multi-pass membrane protein</topology>
    </subcellularLocation>
</comment>
<feature type="transmembrane region" description="Helical" evidence="8">
    <location>
        <begin position="70"/>
        <end position="90"/>
    </location>
</feature>
<feature type="transmembrane region" description="Helical" evidence="8">
    <location>
        <begin position="364"/>
        <end position="383"/>
    </location>
</feature>
<dbReference type="RefSeq" id="WP_092615844.1">
    <property type="nucleotide sequence ID" value="NZ_FNCV01000002.1"/>
</dbReference>
<dbReference type="PROSITE" id="PS50850">
    <property type="entry name" value="MFS"/>
    <property type="match status" value="1"/>
</dbReference>
<dbReference type="Proteomes" id="UP000217076">
    <property type="component" value="Unassembled WGS sequence"/>
</dbReference>
<feature type="transmembrane region" description="Helical" evidence="8">
    <location>
        <begin position="305"/>
        <end position="328"/>
    </location>
</feature>
<dbReference type="InterPro" id="IPR036259">
    <property type="entry name" value="MFS_trans_sf"/>
</dbReference>
<dbReference type="GO" id="GO:0042910">
    <property type="term" value="F:xenobiotic transmembrane transporter activity"/>
    <property type="evidence" value="ECO:0007669"/>
    <property type="project" value="InterPro"/>
</dbReference>
<keyword evidence="5 8" id="KW-0812">Transmembrane</keyword>
<dbReference type="NCBIfam" id="TIGR00710">
    <property type="entry name" value="efflux_Bcr_CflA"/>
    <property type="match status" value="1"/>
</dbReference>
<evidence type="ECO:0000313" key="12">
    <source>
        <dbReference type="Proteomes" id="UP000217076"/>
    </source>
</evidence>
<feature type="transmembrane region" description="Helical" evidence="8">
    <location>
        <begin position="334"/>
        <end position="352"/>
    </location>
</feature>
<comment type="caution">
    <text evidence="8">Lacks conserved residue(s) required for the propagation of feature annotation.</text>
</comment>
<keyword evidence="8" id="KW-0997">Cell inner membrane</keyword>
<feature type="transmembrane region" description="Helical" evidence="8">
    <location>
        <begin position="102"/>
        <end position="121"/>
    </location>
</feature>
<feature type="compositionally biased region" description="Pro residues" evidence="9">
    <location>
        <begin position="15"/>
        <end position="27"/>
    </location>
</feature>
<dbReference type="InterPro" id="IPR020846">
    <property type="entry name" value="MFS_dom"/>
</dbReference>
<evidence type="ECO:0000256" key="7">
    <source>
        <dbReference type="ARBA" id="ARBA00023136"/>
    </source>
</evidence>
<reference evidence="12" key="1">
    <citation type="submission" date="2016-10" db="EMBL/GenBank/DDBJ databases">
        <authorList>
            <person name="Varghese N."/>
            <person name="Submissions S."/>
        </authorList>
    </citation>
    <scope>NUCLEOTIDE SEQUENCE [LARGE SCALE GENOMIC DNA]</scope>
    <source>
        <strain evidence="12">930I</strain>
    </source>
</reference>
<keyword evidence="6 8" id="KW-1133">Transmembrane helix</keyword>
<evidence type="ECO:0000256" key="9">
    <source>
        <dbReference type="SAM" id="MobiDB-lite"/>
    </source>
</evidence>
<proteinExistence type="inferred from homology"/>
<feature type="transmembrane region" description="Helical" evidence="8">
    <location>
        <begin position="160"/>
        <end position="182"/>
    </location>
</feature>
<evidence type="ECO:0000256" key="6">
    <source>
        <dbReference type="ARBA" id="ARBA00022989"/>
    </source>
</evidence>
<keyword evidence="3 8" id="KW-0813">Transport</keyword>
<evidence type="ECO:0000313" key="11">
    <source>
        <dbReference type="EMBL" id="SDG71874.1"/>
    </source>
</evidence>
<keyword evidence="4" id="KW-1003">Cell membrane</keyword>
<dbReference type="EMBL" id="FNCV01000002">
    <property type="protein sequence ID" value="SDG71874.1"/>
    <property type="molecule type" value="Genomic_DNA"/>
</dbReference>
<dbReference type="SUPFAM" id="SSF103473">
    <property type="entry name" value="MFS general substrate transporter"/>
    <property type="match status" value="1"/>
</dbReference>
<dbReference type="PANTHER" id="PTHR43124:SF3">
    <property type="entry name" value="CHLORAMPHENICOL EFFLUX PUMP RV0191"/>
    <property type="match status" value="1"/>
</dbReference>
<gene>
    <name evidence="11" type="ORF">SAMN05421742_102215</name>
</gene>
<evidence type="ECO:0000256" key="2">
    <source>
        <dbReference type="ARBA" id="ARBA00006236"/>
    </source>
</evidence>
<evidence type="ECO:0000256" key="4">
    <source>
        <dbReference type="ARBA" id="ARBA00022475"/>
    </source>
</evidence>
<dbReference type="CDD" id="cd17320">
    <property type="entry name" value="MFS_MdfA_MDR_like"/>
    <property type="match status" value="1"/>
</dbReference>
<dbReference type="GO" id="GO:1990961">
    <property type="term" value="P:xenobiotic detoxification by transmembrane export across the plasma membrane"/>
    <property type="evidence" value="ECO:0007669"/>
    <property type="project" value="InterPro"/>
</dbReference>
<dbReference type="InterPro" id="IPR050189">
    <property type="entry name" value="MFS_Efflux_Transporters"/>
</dbReference>
<feature type="domain" description="Major facilitator superfamily (MFS) profile" evidence="10">
    <location>
        <begin position="36"/>
        <end position="419"/>
    </location>
</feature>
<evidence type="ECO:0000256" key="3">
    <source>
        <dbReference type="ARBA" id="ARBA00022448"/>
    </source>
</evidence>